<comment type="caution">
    <text evidence="2">The sequence shown here is derived from an EMBL/GenBank/DDBJ whole genome shotgun (WGS) entry which is preliminary data.</text>
</comment>
<reference evidence="2" key="1">
    <citation type="submission" date="2020-11" db="EMBL/GenBank/DDBJ databases">
        <authorList>
            <person name="Koelle M."/>
            <person name="Horta M.A.C."/>
            <person name="Nowrousian M."/>
            <person name="Ohm R.A."/>
            <person name="Benz P."/>
            <person name="Pilgard A."/>
        </authorList>
    </citation>
    <scope>NUCLEOTIDE SEQUENCE</scope>
    <source>
        <strain evidence="2">FPRL280</strain>
    </source>
</reference>
<evidence type="ECO:0000313" key="3">
    <source>
        <dbReference type="Proteomes" id="UP000639403"/>
    </source>
</evidence>
<gene>
    <name evidence="2" type="ORF">IEO21_08205</name>
</gene>
<dbReference type="Proteomes" id="UP000639403">
    <property type="component" value="Unassembled WGS sequence"/>
</dbReference>
<reference evidence="2" key="2">
    <citation type="journal article" name="Front. Microbiol.">
        <title>Degradative Capacity of Two Strains of Rhodonia placenta: From Phenotype to Genotype.</title>
        <authorList>
            <person name="Kolle M."/>
            <person name="Horta M.A.C."/>
            <person name="Nowrousian M."/>
            <person name="Ohm R.A."/>
            <person name="Benz J.P."/>
            <person name="Pilgard A."/>
        </authorList>
    </citation>
    <scope>NUCLEOTIDE SEQUENCE</scope>
    <source>
        <strain evidence="2">FPRL280</strain>
    </source>
</reference>
<dbReference type="AlphaFoldDB" id="A0A8H7NWV2"/>
<dbReference type="Gene3D" id="3.30.420.10">
    <property type="entry name" value="Ribonuclease H-like superfamily/Ribonuclease H"/>
    <property type="match status" value="1"/>
</dbReference>
<dbReference type="SUPFAM" id="SSF53098">
    <property type="entry name" value="Ribonuclease H-like"/>
    <property type="match status" value="1"/>
</dbReference>
<dbReference type="InterPro" id="IPR036397">
    <property type="entry name" value="RNaseH_sf"/>
</dbReference>
<name>A0A8H7NWV2_9APHY</name>
<accession>A0A8H7NWV2</accession>
<evidence type="ECO:0000313" key="2">
    <source>
        <dbReference type="EMBL" id="KAF9807476.1"/>
    </source>
</evidence>
<protein>
    <recommendedName>
        <fullName evidence="4">RNase H type-1 domain-containing protein</fullName>
    </recommendedName>
</protein>
<dbReference type="InterPro" id="IPR012337">
    <property type="entry name" value="RNaseH-like_sf"/>
</dbReference>
<dbReference type="EMBL" id="JADOXO010000274">
    <property type="protein sequence ID" value="KAF9807476.1"/>
    <property type="molecule type" value="Genomic_DNA"/>
</dbReference>
<proteinExistence type="predicted"/>
<evidence type="ECO:0000256" key="1">
    <source>
        <dbReference type="SAM" id="MobiDB-lite"/>
    </source>
</evidence>
<feature type="region of interest" description="Disordered" evidence="1">
    <location>
        <begin position="353"/>
        <end position="393"/>
    </location>
</feature>
<feature type="compositionally biased region" description="Low complexity" evidence="1">
    <location>
        <begin position="375"/>
        <end position="387"/>
    </location>
</feature>
<sequence>MDGSSHIAHGKFGGGKATSFDAEMMGLARGVNEALRALPAHIHQLTLCSDNNPSQMAAISACAALRAFLSGHPARRLVLLWVPSHKRIDPNEFVDALAKEALDADQPDFVSYSLALARVKARMKSKWDCVARDANAVHYRGRHLWVSDDPLLHGTTAATTWLLKHAGKSNADVARTARILTNHFPCGEYRARFNIPGPQDCPCGGGLETRHHILFQCPFWIRTKAPVASSLALPHDDRTRQLHAQCGWSAGDVLEFLRLNPMVSTFGWAEILAEALADRAAGRPHSRANARLQAHTTERVFRWRRFYQDRGKVPELACARSDDFDAFTAWCAVETRADNLLVLWEERDARDASRSPFSLAPPPARRLPRSRRAGGRCPPAASASSRSQDPRAARRLRISRFARAPCYRWRAPCPPENRRALTSCVTLMFVCSRPRARSPLLRATGGSFTLYMYLRCMEYKPVEF</sequence>
<organism evidence="2 3">
    <name type="scientific">Rhodonia placenta</name>
    <dbReference type="NCBI Taxonomy" id="104341"/>
    <lineage>
        <taxon>Eukaryota</taxon>
        <taxon>Fungi</taxon>
        <taxon>Dikarya</taxon>
        <taxon>Basidiomycota</taxon>
        <taxon>Agaricomycotina</taxon>
        <taxon>Agaricomycetes</taxon>
        <taxon>Polyporales</taxon>
        <taxon>Adustoporiaceae</taxon>
        <taxon>Rhodonia</taxon>
    </lineage>
</organism>
<dbReference type="GO" id="GO:0003676">
    <property type="term" value="F:nucleic acid binding"/>
    <property type="evidence" value="ECO:0007669"/>
    <property type="project" value="InterPro"/>
</dbReference>
<evidence type="ECO:0008006" key="4">
    <source>
        <dbReference type="Google" id="ProtNLM"/>
    </source>
</evidence>